<dbReference type="InterPro" id="IPR012388">
    <property type="entry name" value="CABLES1/2"/>
</dbReference>
<feature type="region of interest" description="Disordered" evidence="1">
    <location>
        <begin position="189"/>
        <end position="209"/>
    </location>
</feature>
<accession>A0A0X3PCA8</accession>
<protein>
    <submittedName>
        <fullName evidence="2">CDK5 and ABL1 enzyme substrate 2</fullName>
    </submittedName>
</protein>
<evidence type="ECO:0000256" key="1">
    <source>
        <dbReference type="SAM" id="MobiDB-lite"/>
    </source>
</evidence>
<dbReference type="EMBL" id="GEEE01015658">
    <property type="protein sequence ID" value="JAP47567.1"/>
    <property type="molecule type" value="Transcribed_RNA"/>
</dbReference>
<feature type="region of interest" description="Disordered" evidence="1">
    <location>
        <begin position="221"/>
        <end position="242"/>
    </location>
</feature>
<feature type="compositionally biased region" description="Polar residues" evidence="1">
    <location>
        <begin position="224"/>
        <end position="242"/>
    </location>
</feature>
<dbReference type="AlphaFoldDB" id="A0A0X3PCA8"/>
<gene>
    <name evidence="2" type="primary">CABL2</name>
    <name evidence="2" type="ORF">TR124382</name>
</gene>
<dbReference type="CDD" id="cd20556">
    <property type="entry name" value="CYCLIN_CABLES"/>
    <property type="match status" value="1"/>
</dbReference>
<dbReference type="PANTHER" id="PTHR22896:SF0">
    <property type="entry name" value="CYCLIN N-TERMINAL DOMAIN-CONTAINING PROTEIN"/>
    <property type="match status" value="1"/>
</dbReference>
<dbReference type="GO" id="GO:0051726">
    <property type="term" value="P:regulation of cell cycle"/>
    <property type="evidence" value="ECO:0007669"/>
    <property type="project" value="InterPro"/>
</dbReference>
<name>A0A0X3PCA8_SCHSO</name>
<dbReference type="InterPro" id="IPR036915">
    <property type="entry name" value="Cyclin-like_sf"/>
</dbReference>
<reference evidence="2" key="1">
    <citation type="submission" date="2016-01" db="EMBL/GenBank/DDBJ databases">
        <title>Reference transcriptome for the parasite Schistocephalus solidus: insights into the molecular evolution of parasitism.</title>
        <authorList>
            <person name="Hebert F.O."/>
            <person name="Grambauer S."/>
            <person name="Barber I."/>
            <person name="Landry C.R."/>
            <person name="Aubin-Horth N."/>
        </authorList>
    </citation>
    <scope>NUCLEOTIDE SEQUENCE</scope>
</reference>
<dbReference type="PANTHER" id="PTHR22896">
    <property type="entry name" value="CDK5 AND ABL1 ENZYME SUBSTRATE 1"/>
    <property type="match status" value="1"/>
</dbReference>
<dbReference type="SUPFAM" id="SSF47954">
    <property type="entry name" value="Cyclin-like"/>
    <property type="match status" value="1"/>
</dbReference>
<proteinExistence type="predicted"/>
<sequence>MQALHYRQHVAAQSFLSNIPLSGSSNEAPNQNFRFNSGKLAFLEDYGEEERNEQNEVVQISMHNTGSSTPALGTVCRRSATGAPPISLTAAPCGPKNVSFNEFGCSQSTLASKTADTARPLSLALKPITRQRFNLGSPLRSNSAAQTTSNDLDSTCHEYYPRRYAVSTRNLQFNPLLMASVIPHCRESADHTGLRGSSTAPTGGRSRIYSENPLFNNIFRRQSRSSTGPGHTSTISASKSTADTDSMLASMPVCIKPLTLLKPVAAEERSYAHLLVPRLPMGYGRASQILDAGESKSEIAGASTITLQRASAASRRYQRGRSQTLSLHGISTSTSSLNSDTIYRCGRGSPGETCGTAGSGHKALGGFPTWKVTSPETPSMDSLEQRCIMYEDPLAHYDPCLLDDPLMPQLTNRRVFCFLGYVTSVLGYRRPEEHKRSINREFHLRFPAIQLSLTKMRSLKLAMLSAALKMRLDLWIVAHAYVLFEKMILKLFVCKTNRKLCAGTAMLISAKLNDVKRADILRLIQELVTEFRVDRRDLLNVELSAFIGLEFTVISTDAETIPHLKHLEKVLGLMSVVEKTPRRGSEVLSSGHFMHSDHSVSAVNISTASASRRVAVDATTSLRTSMARNSMS</sequence>
<evidence type="ECO:0000313" key="2">
    <source>
        <dbReference type="EMBL" id="JAP47567.1"/>
    </source>
</evidence>
<organism evidence="2">
    <name type="scientific">Schistocephalus solidus</name>
    <name type="common">Tapeworm</name>
    <dbReference type="NCBI Taxonomy" id="70667"/>
    <lineage>
        <taxon>Eukaryota</taxon>
        <taxon>Metazoa</taxon>
        <taxon>Spiralia</taxon>
        <taxon>Lophotrochozoa</taxon>
        <taxon>Platyhelminthes</taxon>
        <taxon>Cestoda</taxon>
        <taxon>Eucestoda</taxon>
        <taxon>Diphyllobothriidea</taxon>
        <taxon>Diphyllobothriidae</taxon>
        <taxon>Schistocephalus</taxon>
    </lineage>
</organism>